<keyword evidence="1" id="KW-0677">Repeat</keyword>
<evidence type="ECO:0000256" key="6">
    <source>
        <dbReference type="SAM" id="SignalP"/>
    </source>
</evidence>
<feature type="region of interest" description="Disordered" evidence="5">
    <location>
        <begin position="159"/>
        <end position="180"/>
    </location>
</feature>
<evidence type="ECO:0000256" key="1">
    <source>
        <dbReference type="ARBA" id="ARBA00022737"/>
    </source>
</evidence>
<reference evidence="7 8" key="1">
    <citation type="submission" date="2020-03" db="EMBL/GenBank/DDBJ databases">
        <authorList>
            <person name="Kim M.K."/>
        </authorList>
    </citation>
    <scope>NUCLEOTIDE SEQUENCE [LARGE SCALE GENOMIC DNA]</scope>
    <source>
        <strain evidence="7 8">BT328</strain>
    </source>
</reference>
<dbReference type="PANTHER" id="PTHR45641">
    <property type="entry name" value="TETRATRICOPEPTIDE REPEAT PROTEIN (AFU_ORTHOLOGUE AFUA_6G03870)"/>
    <property type="match status" value="1"/>
</dbReference>
<evidence type="ECO:0000256" key="5">
    <source>
        <dbReference type="SAM" id="MobiDB-lite"/>
    </source>
</evidence>
<name>A0A6G9AGC0_9BACT</name>
<evidence type="ECO:0000313" key="7">
    <source>
        <dbReference type="EMBL" id="QIP11233.1"/>
    </source>
</evidence>
<dbReference type="Pfam" id="PF13181">
    <property type="entry name" value="TPR_8"/>
    <property type="match status" value="2"/>
</dbReference>
<evidence type="ECO:0000256" key="4">
    <source>
        <dbReference type="SAM" id="Coils"/>
    </source>
</evidence>
<evidence type="ECO:0000313" key="8">
    <source>
        <dbReference type="Proteomes" id="UP000501802"/>
    </source>
</evidence>
<dbReference type="PANTHER" id="PTHR45641:SF19">
    <property type="entry name" value="NEPHROCYSTIN-3"/>
    <property type="match status" value="1"/>
</dbReference>
<feature type="coiled-coil region" evidence="4">
    <location>
        <begin position="229"/>
        <end position="263"/>
    </location>
</feature>
<feature type="coiled-coil region" evidence="4">
    <location>
        <begin position="505"/>
        <end position="532"/>
    </location>
</feature>
<dbReference type="EMBL" id="CP050063">
    <property type="protein sequence ID" value="QIP11233.1"/>
    <property type="molecule type" value="Genomic_DNA"/>
</dbReference>
<dbReference type="AlphaFoldDB" id="A0A6G9AGC0"/>
<dbReference type="RefSeq" id="WP_167204267.1">
    <property type="nucleotide sequence ID" value="NZ_CP050063.1"/>
</dbReference>
<gene>
    <name evidence="7" type="ORF">G8759_00540</name>
</gene>
<feature type="repeat" description="TPR" evidence="3">
    <location>
        <begin position="496"/>
        <end position="529"/>
    </location>
</feature>
<keyword evidence="2 3" id="KW-0802">TPR repeat</keyword>
<dbReference type="InterPro" id="IPR011990">
    <property type="entry name" value="TPR-like_helical_dom_sf"/>
</dbReference>
<dbReference type="PROSITE" id="PS50005">
    <property type="entry name" value="TPR"/>
    <property type="match status" value="3"/>
</dbReference>
<feature type="repeat" description="TPR" evidence="3">
    <location>
        <begin position="680"/>
        <end position="713"/>
    </location>
</feature>
<dbReference type="SMART" id="SM00028">
    <property type="entry name" value="TPR"/>
    <property type="match status" value="10"/>
</dbReference>
<feature type="region of interest" description="Disordered" evidence="5">
    <location>
        <begin position="390"/>
        <end position="415"/>
    </location>
</feature>
<dbReference type="Gene3D" id="1.25.40.10">
    <property type="entry name" value="Tetratricopeptide repeat domain"/>
    <property type="match status" value="4"/>
</dbReference>
<feature type="coiled-coil region" evidence="4">
    <location>
        <begin position="308"/>
        <end position="342"/>
    </location>
</feature>
<feature type="signal peptide" evidence="6">
    <location>
        <begin position="1"/>
        <end position="21"/>
    </location>
</feature>
<proteinExistence type="predicted"/>
<keyword evidence="4" id="KW-0175">Coiled coil</keyword>
<sequence>MKTVIALIVLVSLPLLMQAQAPCLQEYKGEITLYTNKGRLPQIPIVIDGNQGPLSDANGIFRYRLNKCPGMTVRIKLGGSNWDIVNHSEIYSYTIRQLADPSDFQFKLIVAQVQDIEKARRQYYATIAGVALDKGLTSMKGDIKKLTDLVVDQQRLIANGAKKPDGQPQPSTGALEQRLQQQQKEYQRVLDSLVKAPAMLTSRINELQKLLEKQRGADKQLIDSLDRGGANQKSKIAELEKILDRQRQENQQLLTKLMQQQDSARQNDKSGELRKLVEQQKQENQRLLDSLGKKELAWQKSRQNELASTEKNKTIEQLRDSLSRMQNRYEQALSERDKQLSEAQAMAAVFAKQTAIDSSYQKAFLQYKEGQFAKALSALDDDDIRIKQSMKKSAQVGTGAPPNGASSSVNEQTNQGSVEDRAAYIGKCLLKANIYRSQYDMEQAAHWYEEAIQADPTQVENILTYANFLQQLNRPLEPGRWYQKALDLNPPASLKADIYVELGYYHMANNRFEEAEAALQQAKTLRQQLARTNPEQSESGLAHVLDGLGTLYSKKRQFDEAEKAFVQAKNIREKLVEKYADEFEADLAFSLNNLGTFYYINKRLGDAGKTYLRAKTIQDRLVRRNADQYEPDLASTLNNLGTLNSDLERIPDAETAYKQSKAIREKLAQKNPDLYEPSLAQVLNDLGDLYTLTKRYPEAEASYQQAKTIREKLAQKNPDQFEGDLAQTLTDIGNFYRDTKRYPEAEATYTRAKTIQQKLAGKFPELFEPTLAMTLGDMGFYYTEMKRYPEAEALYQEAKTIQEKLAKKKPIDFEPDLVYTLMDMGNLYFDTERPREAKGAFVRTKDILERLAATDGGQATSLQIQVLHRLALLSDAQERSSYFLEADSLQQKVVELVEKQFGDADSALMARELSNWSYHSLFSRKFAKAQSLAEKSLSFDDHEAWVNANLAMAYLMQGKLDDAKSLYTYLKNKPHRSGRYKKTFLADLDELEAAGLTHPDMAIIRKLLNQ</sequence>
<protein>
    <submittedName>
        <fullName evidence="7">Tetratricopeptide repeat protein</fullName>
    </submittedName>
</protein>
<accession>A0A6G9AGC0</accession>
<feature type="chain" id="PRO_5026023638" evidence="6">
    <location>
        <begin position="22"/>
        <end position="1010"/>
    </location>
</feature>
<feature type="repeat" description="TPR" evidence="3">
    <location>
        <begin position="542"/>
        <end position="575"/>
    </location>
</feature>
<feature type="compositionally biased region" description="Polar residues" evidence="5">
    <location>
        <begin position="404"/>
        <end position="415"/>
    </location>
</feature>
<dbReference type="SUPFAM" id="SSF48452">
    <property type="entry name" value="TPR-like"/>
    <property type="match status" value="2"/>
</dbReference>
<dbReference type="InterPro" id="IPR019734">
    <property type="entry name" value="TPR_rpt"/>
</dbReference>
<organism evidence="7 8">
    <name type="scientific">Spirosoma aureum</name>
    <dbReference type="NCBI Taxonomy" id="2692134"/>
    <lineage>
        <taxon>Bacteria</taxon>
        <taxon>Pseudomonadati</taxon>
        <taxon>Bacteroidota</taxon>
        <taxon>Cytophagia</taxon>
        <taxon>Cytophagales</taxon>
        <taxon>Cytophagaceae</taxon>
        <taxon>Spirosoma</taxon>
    </lineage>
</organism>
<keyword evidence="6" id="KW-0732">Signal</keyword>
<evidence type="ECO:0000256" key="2">
    <source>
        <dbReference type="ARBA" id="ARBA00022803"/>
    </source>
</evidence>
<evidence type="ECO:0000256" key="3">
    <source>
        <dbReference type="PROSITE-ProRule" id="PRU00339"/>
    </source>
</evidence>
<dbReference type="Pfam" id="PF13424">
    <property type="entry name" value="TPR_12"/>
    <property type="match status" value="2"/>
</dbReference>
<dbReference type="Proteomes" id="UP000501802">
    <property type="component" value="Chromosome"/>
</dbReference>
<dbReference type="Pfam" id="PF13374">
    <property type="entry name" value="TPR_10"/>
    <property type="match status" value="1"/>
</dbReference>
<dbReference type="KEGG" id="spib:G8759_00540"/>
<keyword evidence="8" id="KW-1185">Reference proteome</keyword>